<evidence type="ECO:0000256" key="1">
    <source>
        <dbReference type="SAM" id="SignalP"/>
    </source>
</evidence>
<evidence type="ECO:0008006" key="4">
    <source>
        <dbReference type="Google" id="ProtNLM"/>
    </source>
</evidence>
<sequence length="112" mass="11420">MSELKKLLAQCAIAVAACLGTLVIAGCAAPVQAPAPEVVVVEKKVKDPCISEAPARPAYATGKGDYPVDAKGQPDDAKAAAILGQDFELADQYGKRWEAAAAGCVKVPAANL</sequence>
<dbReference type="AlphaFoldDB" id="A0A7W4YW00"/>
<keyword evidence="1" id="KW-0732">Signal</keyword>
<proteinExistence type="predicted"/>
<gene>
    <name evidence="2" type="ORF">FHR70_000774</name>
</gene>
<dbReference type="PROSITE" id="PS51257">
    <property type="entry name" value="PROKAR_LIPOPROTEIN"/>
    <property type="match status" value="1"/>
</dbReference>
<comment type="caution">
    <text evidence="2">The sequence shown here is derived from an EMBL/GenBank/DDBJ whole genome shotgun (WGS) entry which is preliminary data.</text>
</comment>
<feature type="signal peptide" evidence="1">
    <location>
        <begin position="1"/>
        <end position="33"/>
    </location>
</feature>
<accession>A0A7W4YW00</accession>
<evidence type="ECO:0000313" key="2">
    <source>
        <dbReference type="EMBL" id="MBB3017734.1"/>
    </source>
</evidence>
<dbReference type="RefSeq" id="WP_183447269.1">
    <property type="nucleotide sequence ID" value="NZ_JACHWB010000001.1"/>
</dbReference>
<reference evidence="2 3" key="1">
    <citation type="submission" date="2020-08" db="EMBL/GenBank/DDBJ databases">
        <title>The Agave Microbiome: Exploring the role of microbial communities in plant adaptations to desert environments.</title>
        <authorList>
            <person name="Partida-Martinez L.P."/>
        </authorList>
    </citation>
    <scope>NUCLEOTIDE SEQUENCE [LARGE SCALE GENOMIC DNA]</scope>
    <source>
        <strain evidence="2 3">AT3.9</strain>
    </source>
</reference>
<feature type="chain" id="PRO_5031348639" description="Lipoprotein" evidence="1">
    <location>
        <begin position="34"/>
        <end position="112"/>
    </location>
</feature>
<name>A0A7W4YW00_9HYPH</name>
<dbReference type="Proteomes" id="UP000532010">
    <property type="component" value="Unassembled WGS sequence"/>
</dbReference>
<evidence type="ECO:0000313" key="3">
    <source>
        <dbReference type="Proteomes" id="UP000532010"/>
    </source>
</evidence>
<organism evidence="2 3">
    <name type="scientific">Microvirga lupini</name>
    <dbReference type="NCBI Taxonomy" id="420324"/>
    <lineage>
        <taxon>Bacteria</taxon>
        <taxon>Pseudomonadati</taxon>
        <taxon>Pseudomonadota</taxon>
        <taxon>Alphaproteobacteria</taxon>
        <taxon>Hyphomicrobiales</taxon>
        <taxon>Methylobacteriaceae</taxon>
        <taxon>Microvirga</taxon>
    </lineage>
</organism>
<keyword evidence="3" id="KW-1185">Reference proteome</keyword>
<protein>
    <recommendedName>
        <fullName evidence="4">Lipoprotein</fullName>
    </recommendedName>
</protein>
<dbReference type="EMBL" id="JACHWB010000001">
    <property type="protein sequence ID" value="MBB3017734.1"/>
    <property type="molecule type" value="Genomic_DNA"/>
</dbReference>